<name>A0A392NAX2_9FABA</name>
<sequence length="89" mass="10060">MKIKMEILNFALNRKVDPIVDIGNAATMIIIKKFRDIILNVKGKSVDGMRTKRVVLRVQNGFDELVEAMNVLARIEFLVDEVKCGNMAP</sequence>
<dbReference type="Proteomes" id="UP000265520">
    <property type="component" value="Unassembled WGS sequence"/>
</dbReference>
<accession>A0A392NAX2</accession>
<comment type="caution">
    <text evidence="1">The sequence shown here is derived from an EMBL/GenBank/DDBJ whole genome shotgun (WGS) entry which is preliminary data.</text>
</comment>
<protein>
    <submittedName>
        <fullName evidence="1">Uncharacterized protein</fullName>
    </submittedName>
</protein>
<organism evidence="1 2">
    <name type="scientific">Trifolium medium</name>
    <dbReference type="NCBI Taxonomy" id="97028"/>
    <lineage>
        <taxon>Eukaryota</taxon>
        <taxon>Viridiplantae</taxon>
        <taxon>Streptophyta</taxon>
        <taxon>Embryophyta</taxon>
        <taxon>Tracheophyta</taxon>
        <taxon>Spermatophyta</taxon>
        <taxon>Magnoliopsida</taxon>
        <taxon>eudicotyledons</taxon>
        <taxon>Gunneridae</taxon>
        <taxon>Pentapetalae</taxon>
        <taxon>rosids</taxon>
        <taxon>fabids</taxon>
        <taxon>Fabales</taxon>
        <taxon>Fabaceae</taxon>
        <taxon>Papilionoideae</taxon>
        <taxon>50 kb inversion clade</taxon>
        <taxon>NPAAA clade</taxon>
        <taxon>Hologalegina</taxon>
        <taxon>IRL clade</taxon>
        <taxon>Trifolieae</taxon>
        <taxon>Trifolium</taxon>
    </lineage>
</organism>
<reference evidence="1 2" key="1">
    <citation type="journal article" date="2018" name="Front. Plant Sci.">
        <title>Red Clover (Trifolium pratense) and Zigzag Clover (T. medium) - A Picture of Genomic Similarities and Differences.</title>
        <authorList>
            <person name="Dluhosova J."/>
            <person name="Istvanek J."/>
            <person name="Nedelnik J."/>
            <person name="Repkova J."/>
        </authorList>
    </citation>
    <scope>NUCLEOTIDE SEQUENCE [LARGE SCALE GENOMIC DNA]</scope>
    <source>
        <strain evidence="2">cv. 10/8</strain>
        <tissue evidence="1">Leaf</tissue>
    </source>
</reference>
<evidence type="ECO:0000313" key="2">
    <source>
        <dbReference type="Proteomes" id="UP000265520"/>
    </source>
</evidence>
<evidence type="ECO:0000313" key="1">
    <source>
        <dbReference type="EMBL" id="MCH96980.1"/>
    </source>
</evidence>
<dbReference type="EMBL" id="LXQA010033799">
    <property type="protein sequence ID" value="MCH96980.1"/>
    <property type="molecule type" value="Genomic_DNA"/>
</dbReference>
<keyword evidence="2" id="KW-1185">Reference proteome</keyword>
<gene>
    <name evidence="1" type="ORF">A2U01_0017972</name>
</gene>
<dbReference type="AlphaFoldDB" id="A0A392NAX2"/>
<proteinExistence type="predicted"/>